<protein>
    <recommendedName>
        <fullName evidence="6">Mid2 domain-containing protein</fullName>
    </recommendedName>
</protein>
<feature type="compositionally biased region" description="Polar residues" evidence="1">
    <location>
        <begin position="296"/>
        <end position="309"/>
    </location>
</feature>
<feature type="region of interest" description="Disordered" evidence="1">
    <location>
        <begin position="84"/>
        <end position="394"/>
    </location>
</feature>
<dbReference type="EMBL" id="NJES01000481">
    <property type="protein sequence ID" value="PHH71736.1"/>
    <property type="molecule type" value="Genomic_DNA"/>
</dbReference>
<keyword evidence="3" id="KW-0732">Signal</keyword>
<feature type="compositionally biased region" description="Low complexity" evidence="1">
    <location>
        <begin position="811"/>
        <end position="830"/>
    </location>
</feature>
<feature type="region of interest" description="Disordered" evidence="1">
    <location>
        <begin position="506"/>
        <end position="538"/>
    </location>
</feature>
<feature type="transmembrane region" description="Helical" evidence="2">
    <location>
        <begin position="1076"/>
        <end position="1097"/>
    </location>
</feature>
<evidence type="ECO:0000256" key="2">
    <source>
        <dbReference type="SAM" id="Phobius"/>
    </source>
</evidence>
<dbReference type="AlphaFoldDB" id="A0A2C5YVG5"/>
<keyword evidence="2" id="KW-1133">Transmembrane helix</keyword>
<feature type="compositionally biased region" description="Low complexity" evidence="1">
    <location>
        <begin position="477"/>
        <end position="489"/>
    </location>
</feature>
<keyword evidence="2" id="KW-0812">Transmembrane</keyword>
<reference evidence="4 5" key="1">
    <citation type="submission" date="2017-06" db="EMBL/GenBank/DDBJ databases">
        <title>Ant-infecting Ophiocordyceps genomes reveal a high diversity of potential behavioral manipulation genes and a possible major role for enterotoxins.</title>
        <authorList>
            <person name="De Bekker C."/>
            <person name="Evans H.C."/>
            <person name="Brachmann A."/>
            <person name="Hughes D.P."/>
        </authorList>
    </citation>
    <scope>NUCLEOTIDE SEQUENCE [LARGE SCALE GENOMIC DNA]</scope>
    <source>
        <strain evidence="4 5">Map16</strain>
    </source>
</reference>
<feature type="compositionally biased region" description="Polar residues" evidence="1">
    <location>
        <begin position="516"/>
        <end position="538"/>
    </location>
</feature>
<evidence type="ECO:0000256" key="3">
    <source>
        <dbReference type="SAM" id="SignalP"/>
    </source>
</evidence>
<feature type="compositionally biased region" description="Basic and acidic residues" evidence="1">
    <location>
        <begin position="1136"/>
        <end position="1149"/>
    </location>
</feature>
<evidence type="ECO:0000313" key="5">
    <source>
        <dbReference type="Proteomes" id="UP000226431"/>
    </source>
</evidence>
<feature type="signal peptide" evidence="3">
    <location>
        <begin position="1"/>
        <end position="20"/>
    </location>
</feature>
<feature type="compositionally biased region" description="Low complexity" evidence="1">
    <location>
        <begin position="1055"/>
        <end position="1066"/>
    </location>
</feature>
<feature type="compositionally biased region" description="Low complexity" evidence="1">
    <location>
        <begin position="377"/>
        <end position="391"/>
    </location>
</feature>
<feature type="region of interest" description="Disordered" evidence="1">
    <location>
        <begin position="1101"/>
        <end position="1177"/>
    </location>
</feature>
<feature type="region of interest" description="Disordered" evidence="1">
    <location>
        <begin position="431"/>
        <end position="489"/>
    </location>
</feature>
<sequence>MHTKSNAVTVALALIGFVAAGPDPEQPRINEITRPTFNSTSSSSQALTGTANSFSTDPDVSSSGQRMLEGLLASLLRTDTQAFTTEGDDSLLTSVTDAPQETGTLPYSTTVKPGSTQRSELASHDSTQKPSTDRPASGSTSTSGPSSNEGPSDRSRPASSNTQASSSPDTTLQKPSPNKPEIASTQKLAVSNKGAFQGPSTGSPGSATTQKPASPSHDSPQGSTNSKPEQSPTSHHTARGSSSGSVYQPGTSSHDSAQRSSTVKPEPSSTSKRDTTRNSHLDLPSDVGIVIGPNGIVTSSPSATPTSRETSPDAHPPTTTPSAAPSTSENEIDVEPPVAGGKVGLRKGVKMPPTEKVVKQPVTNVGATLPTPPANGSSSEPAEPLASSSSSTKDGILAPVSHIASGLVPLPGAKTSSSAPAVVYSTSSVPVPTTKAEFPASTSNAAVPASSDVGQGRVIPIPSNRDVFSRPGGSGVGTPSASASSTAASVPTSVVAPIGKVAPMTSRTTRADPVGSTYSGVDASSVTSRPNSTEAETQTNGLLPVVTSKVPLLTPLVPAVNSILPGPANSTAPATLSSSTVVASSHLSDPTAISTSSLTDPTVPPPIAVSPTGTAPTAKTRLAVPSSSVSSSVRDTATETLISANSSSAYTAPPTASPTKSDGLTPLLSSLLSPTSVLSDLTLNTTLSIPSTAPSQSLPLTSNLLNTTTASTVVEVPVTSTPSTTSLETATSSLTTGLSSLPTTMPVTNATSSSDLSSQSTKAVLNTTTSAAPEITASSTASTTTELPLSTSVANTTDTTTKTSLYRLPPSSTHTTSSSSTLSSEDGSTTVESTISSHDPTAAVTTEHKASSTVVSQMPSSSSVSSTSQSSSEPPLPPPTSFPKYIAPSKPAASAPVGTRNITIALNNMVMKNGIDAISTYNIISRLLPTLISLSLASRSADKIVVFSLERCGASAQSFNFLARTSFPDDEAFVSQLQMNLGLPNSPIYTTTAPELTGLIDKNLKAAGQSMTATDTEAAMKLRENLDKFHNVTIEHCITKGTGQDANNGGDLGSNGNAPNAPNPGNQTEKDKLKTMVITMGMVAGAFVYGAAMFILARRYKRKRQTHRRSSSVSNSQESSEMAQPSPALMGGALANRDHFHGEGRDSRGSGRSGMANSGRTANISAPVAAENSLGWS</sequence>
<proteinExistence type="predicted"/>
<feature type="compositionally biased region" description="Basic residues" evidence="1">
    <location>
        <begin position="1101"/>
        <end position="1110"/>
    </location>
</feature>
<feature type="region of interest" description="Disordered" evidence="1">
    <location>
        <begin position="1040"/>
        <end position="1069"/>
    </location>
</feature>
<feature type="compositionally biased region" description="Low complexity" evidence="1">
    <location>
        <begin position="137"/>
        <end position="150"/>
    </location>
</feature>
<keyword evidence="5" id="KW-1185">Reference proteome</keyword>
<feature type="region of interest" description="Disordered" evidence="1">
    <location>
        <begin position="775"/>
        <end position="895"/>
    </location>
</feature>
<evidence type="ECO:0000313" key="4">
    <source>
        <dbReference type="EMBL" id="PHH71736.1"/>
    </source>
</evidence>
<feature type="region of interest" description="Disordered" evidence="1">
    <location>
        <begin position="719"/>
        <end position="759"/>
    </location>
</feature>
<feature type="compositionally biased region" description="Polar residues" evidence="1">
    <location>
        <begin position="157"/>
        <end position="176"/>
    </location>
</feature>
<name>A0A2C5YVG5_9HYPO</name>
<evidence type="ECO:0000256" key="1">
    <source>
        <dbReference type="SAM" id="MobiDB-lite"/>
    </source>
</evidence>
<feature type="compositionally biased region" description="Polar residues" evidence="1">
    <location>
        <begin position="591"/>
        <end position="600"/>
    </location>
</feature>
<accession>A0A2C5YVG5</accession>
<feature type="region of interest" description="Disordered" evidence="1">
    <location>
        <begin position="21"/>
        <end position="65"/>
    </location>
</feature>
<feature type="compositionally biased region" description="Low complexity" evidence="1">
    <location>
        <begin position="719"/>
        <end position="744"/>
    </location>
</feature>
<feature type="compositionally biased region" description="Low complexity" evidence="1">
    <location>
        <begin position="851"/>
        <end position="873"/>
    </location>
</feature>
<comment type="caution">
    <text evidence="4">The sequence shown here is derived from an EMBL/GenBank/DDBJ whole genome shotgun (WGS) entry which is preliminary data.</text>
</comment>
<dbReference type="OrthoDB" id="3366093at2759"/>
<feature type="compositionally biased region" description="Polar residues" evidence="1">
    <location>
        <begin position="33"/>
        <end position="65"/>
    </location>
</feature>
<feature type="compositionally biased region" description="Basic and acidic residues" evidence="1">
    <location>
        <begin position="271"/>
        <end position="280"/>
    </location>
</feature>
<keyword evidence="2" id="KW-0472">Membrane</keyword>
<feature type="compositionally biased region" description="Low complexity" evidence="1">
    <location>
        <begin position="1111"/>
        <end position="1120"/>
    </location>
</feature>
<organism evidence="4 5">
    <name type="scientific">Ophiocordyceps camponoti-rufipedis</name>
    <dbReference type="NCBI Taxonomy" id="2004952"/>
    <lineage>
        <taxon>Eukaryota</taxon>
        <taxon>Fungi</taxon>
        <taxon>Dikarya</taxon>
        <taxon>Ascomycota</taxon>
        <taxon>Pezizomycotina</taxon>
        <taxon>Sordariomycetes</taxon>
        <taxon>Hypocreomycetidae</taxon>
        <taxon>Hypocreales</taxon>
        <taxon>Ophiocordycipitaceae</taxon>
        <taxon>Ophiocordyceps</taxon>
    </lineage>
</organism>
<feature type="compositionally biased region" description="Low complexity" evidence="1">
    <location>
        <begin position="775"/>
        <end position="804"/>
    </location>
</feature>
<dbReference type="STRING" id="2004952.A0A2C5YVG5"/>
<gene>
    <name evidence="4" type="ORF">CDD80_5034</name>
</gene>
<feature type="compositionally biased region" description="Polar residues" evidence="1">
    <location>
        <begin position="1155"/>
        <end position="1164"/>
    </location>
</feature>
<dbReference type="Proteomes" id="UP000226431">
    <property type="component" value="Unassembled WGS sequence"/>
</dbReference>
<feature type="compositionally biased region" description="Polar residues" evidence="1">
    <location>
        <begin position="91"/>
        <end position="120"/>
    </location>
</feature>
<evidence type="ECO:0008006" key="6">
    <source>
        <dbReference type="Google" id="ProtNLM"/>
    </source>
</evidence>
<feature type="region of interest" description="Disordered" evidence="1">
    <location>
        <begin position="644"/>
        <end position="663"/>
    </location>
</feature>
<feature type="region of interest" description="Disordered" evidence="1">
    <location>
        <begin position="590"/>
        <end position="634"/>
    </location>
</feature>
<feature type="chain" id="PRO_5012089838" description="Mid2 domain-containing protein" evidence="3">
    <location>
        <begin position="21"/>
        <end position="1177"/>
    </location>
</feature>
<feature type="compositionally biased region" description="Polar residues" evidence="1">
    <location>
        <begin position="198"/>
        <end position="270"/>
    </location>
</feature>